<dbReference type="SUPFAM" id="SSF51182">
    <property type="entry name" value="RmlC-like cupins"/>
    <property type="match status" value="1"/>
</dbReference>
<dbReference type="InterPro" id="IPR001387">
    <property type="entry name" value="Cro/C1-type_HTH"/>
</dbReference>
<dbReference type="AlphaFoldDB" id="A0A238JCC3"/>
<dbReference type="CDD" id="cd02209">
    <property type="entry name" value="cupin_XRE_C"/>
    <property type="match status" value="1"/>
</dbReference>
<keyword evidence="4" id="KW-1185">Reference proteome</keyword>
<gene>
    <name evidence="3" type="primary">sinR_1</name>
    <name evidence="3" type="ORF">TRP8649_01917</name>
</gene>
<evidence type="ECO:0000313" key="3">
    <source>
        <dbReference type="EMBL" id="SMX27807.1"/>
    </source>
</evidence>
<dbReference type="OrthoDB" id="9815697at2"/>
<dbReference type="GO" id="GO:0003700">
    <property type="term" value="F:DNA-binding transcription factor activity"/>
    <property type="evidence" value="ECO:0007669"/>
    <property type="project" value="TreeGrafter"/>
</dbReference>
<accession>A0A238JCC3</accession>
<dbReference type="GO" id="GO:0003677">
    <property type="term" value="F:DNA binding"/>
    <property type="evidence" value="ECO:0007669"/>
    <property type="project" value="UniProtKB-KW"/>
</dbReference>
<keyword evidence="1" id="KW-0238">DNA-binding</keyword>
<dbReference type="InterPro" id="IPR010982">
    <property type="entry name" value="Lambda_DNA-bd_dom_sf"/>
</dbReference>
<organism evidence="3 4">
    <name type="scientific">Pelagimonas phthalicica</name>
    <dbReference type="NCBI Taxonomy" id="1037362"/>
    <lineage>
        <taxon>Bacteria</taxon>
        <taxon>Pseudomonadati</taxon>
        <taxon>Pseudomonadota</taxon>
        <taxon>Alphaproteobacteria</taxon>
        <taxon>Rhodobacterales</taxon>
        <taxon>Roseobacteraceae</taxon>
        <taxon>Pelagimonas</taxon>
    </lineage>
</organism>
<dbReference type="InterPro" id="IPR014710">
    <property type="entry name" value="RmlC-like_jellyroll"/>
</dbReference>
<dbReference type="Pfam" id="PF07883">
    <property type="entry name" value="Cupin_2"/>
    <property type="match status" value="1"/>
</dbReference>
<feature type="domain" description="HTH cro/C1-type" evidence="2">
    <location>
        <begin position="11"/>
        <end position="65"/>
    </location>
</feature>
<dbReference type="Gene3D" id="1.10.260.40">
    <property type="entry name" value="lambda repressor-like DNA-binding domains"/>
    <property type="match status" value="1"/>
</dbReference>
<evidence type="ECO:0000259" key="2">
    <source>
        <dbReference type="PROSITE" id="PS50943"/>
    </source>
</evidence>
<proteinExistence type="predicted"/>
<dbReference type="EMBL" id="FXXP01000001">
    <property type="protein sequence ID" value="SMX27807.1"/>
    <property type="molecule type" value="Genomic_DNA"/>
</dbReference>
<dbReference type="InterPro" id="IPR013096">
    <property type="entry name" value="Cupin_2"/>
</dbReference>
<dbReference type="GO" id="GO:0005829">
    <property type="term" value="C:cytosol"/>
    <property type="evidence" value="ECO:0007669"/>
    <property type="project" value="TreeGrafter"/>
</dbReference>
<dbReference type="SMART" id="SM00530">
    <property type="entry name" value="HTH_XRE"/>
    <property type="match status" value="1"/>
</dbReference>
<reference evidence="4" key="1">
    <citation type="submission" date="2017-05" db="EMBL/GenBank/DDBJ databases">
        <authorList>
            <person name="Rodrigo-Torres L."/>
            <person name="Arahal R. D."/>
            <person name="Lucena T."/>
        </authorList>
    </citation>
    <scope>NUCLEOTIDE SEQUENCE [LARGE SCALE GENOMIC DNA]</scope>
    <source>
        <strain evidence="4">CECT 8649</strain>
    </source>
</reference>
<dbReference type="InterPro" id="IPR011051">
    <property type="entry name" value="RmlC_Cupin_sf"/>
</dbReference>
<dbReference type="SUPFAM" id="SSF47413">
    <property type="entry name" value="lambda repressor-like DNA-binding domains"/>
    <property type="match status" value="1"/>
</dbReference>
<evidence type="ECO:0000313" key="4">
    <source>
        <dbReference type="Proteomes" id="UP000225972"/>
    </source>
</evidence>
<dbReference type="PROSITE" id="PS50943">
    <property type="entry name" value="HTH_CROC1"/>
    <property type="match status" value="1"/>
</dbReference>
<dbReference type="Gene3D" id="2.60.120.10">
    <property type="entry name" value="Jelly Rolls"/>
    <property type="match status" value="1"/>
</dbReference>
<name>A0A238JCC3_9RHOB</name>
<dbReference type="Pfam" id="PF01381">
    <property type="entry name" value="HTH_3"/>
    <property type="match status" value="1"/>
</dbReference>
<protein>
    <submittedName>
        <fullName evidence="3">HTH-type transcriptional regulator SinR</fullName>
    </submittedName>
</protein>
<dbReference type="InterPro" id="IPR050807">
    <property type="entry name" value="TransReg_Diox_bact_type"/>
</dbReference>
<dbReference type="PANTHER" id="PTHR46797">
    <property type="entry name" value="HTH-TYPE TRANSCRIPTIONAL REGULATOR"/>
    <property type="match status" value="1"/>
</dbReference>
<evidence type="ECO:0000256" key="1">
    <source>
        <dbReference type="ARBA" id="ARBA00023125"/>
    </source>
</evidence>
<dbReference type="PANTHER" id="PTHR46797:SF1">
    <property type="entry name" value="METHYLPHOSPHONATE SYNTHASE"/>
    <property type="match status" value="1"/>
</dbReference>
<dbReference type="CDD" id="cd00093">
    <property type="entry name" value="HTH_XRE"/>
    <property type="match status" value="1"/>
</dbReference>
<dbReference type="RefSeq" id="WP_099244240.1">
    <property type="nucleotide sequence ID" value="NZ_FXXP01000001.1"/>
</dbReference>
<sequence length="182" mass="19300">MTPITLIARALKRERSKAGLSLSALAERAGLAKSTLSQLEAGQGNPSIETLWAIASALDVPFGFLFDTAPPELTLVRAGEGTPISSEGTDLKAVLLSNGPPGSRRDLYRFDLVAGMTRDAAAHPQGTMEHVLVASGRARVGPKDAPEELGPGDYFRFPGDVAHIYEAISAEAVLFLAMEFPR</sequence>
<dbReference type="Proteomes" id="UP000225972">
    <property type="component" value="Unassembled WGS sequence"/>
</dbReference>